<dbReference type="Proteomes" id="UP001258017">
    <property type="component" value="Unassembled WGS sequence"/>
</dbReference>
<keyword evidence="3" id="KW-1185">Reference proteome</keyword>
<evidence type="ECO:0000313" key="3">
    <source>
        <dbReference type="Proteomes" id="UP001258017"/>
    </source>
</evidence>
<evidence type="ECO:0000256" key="1">
    <source>
        <dbReference type="SAM" id="MobiDB-lite"/>
    </source>
</evidence>
<dbReference type="EMBL" id="JAIFRP010000002">
    <property type="protein sequence ID" value="KAK2588947.1"/>
    <property type="molecule type" value="Genomic_DNA"/>
</dbReference>
<accession>A0AAD9VWZ7</accession>
<feature type="compositionally biased region" description="Low complexity" evidence="1">
    <location>
        <begin position="53"/>
        <end position="65"/>
    </location>
</feature>
<feature type="compositionally biased region" description="Basic and acidic residues" evidence="1">
    <location>
        <begin position="291"/>
        <end position="300"/>
    </location>
</feature>
<sequence>MHQVPYRVGLTSNEARIAKSGEVSQCWGQRRHRRRQWHHHRYRHQHRQHHQQHLQQQQQQQLQQQRRPRRHRTRRRDEGDNNAVSERRDRTFDYTYERKDENTRCLRARSSRTLLTGGRGGGAAGLLIPSNLLLIGLVLCCLTLPPVQPRQNHHQTCPGCPHQQQQHQHVHEVHRATGKHGNAPSPDDLRLEAIKHQILTKLGLRTRPDVNRTLAAVPRHLALETLYRAEAQPPPQYPERTRNEHGAEYSGEFLYGGDEYSYRNLDQQNEETTTTDGNSRTTTPYQGYGDYDTRPGHEPQEEMDDFYARTSEIITFAEPGT</sequence>
<feature type="region of interest" description="Disordered" evidence="1">
    <location>
        <begin position="22"/>
        <end position="91"/>
    </location>
</feature>
<name>A0AAD9VWZ7_9HYME</name>
<feature type="compositionally biased region" description="Low complexity" evidence="1">
    <location>
        <begin position="272"/>
        <end position="283"/>
    </location>
</feature>
<feature type="region of interest" description="Disordered" evidence="1">
    <location>
        <begin position="268"/>
        <end position="301"/>
    </location>
</feature>
<organism evidence="2 3">
    <name type="scientific">Odynerus spinipes</name>
    <dbReference type="NCBI Taxonomy" id="1348599"/>
    <lineage>
        <taxon>Eukaryota</taxon>
        <taxon>Metazoa</taxon>
        <taxon>Ecdysozoa</taxon>
        <taxon>Arthropoda</taxon>
        <taxon>Hexapoda</taxon>
        <taxon>Insecta</taxon>
        <taxon>Pterygota</taxon>
        <taxon>Neoptera</taxon>
        <taxon>Endopterygota</taxon>
        <taxon>Hymenoptera</taxon>
        <taxon>Apocrita</taxon>
        <taxon>Aculeata</taxon>
        <taxon>Vespoidea</taxon>
        <taxon>Vespidae</taxon>
        <taxon>Eumeninae</taxon>
        <taxon>Odynerus</taxon>
    </lineage>
</organism>
<feature type="compositionally biased region" description="Basic and acidic residues" evidence="1">
    <location>
        <begin position="75"/>
        <end position="91"/>
    </location>
</feature>
<protein>
    <submittedName>
        <fullName evidence="2">Uncharacterized protein</fullName>
    </submittedName>
</protein>
<feature type="compositionally biased region" description="Basic residues" evidence="1">
    <location>
        <begin position="29"/>
        <end position="52"/>
    </location>
</feature>
<proteinExistence type="predicted"/>
<comment type="caution">
    <text evidence="2">The sequence shown here is derived from an EMBL/GenBank/DDBJ whole genome shotgun (WGS) entry which is preliminary data.</text>
</comment>
<dbReference type="AlphaFoldDB" id="A0AAD9VWZ7"/>
<reference evidence="2" key="2">
    <citation type="journal article" date="2023" name="Commun. Biol.">
        <title>Intrasexual cuticular hydrocarbon dimorphism in a wasp sheds light on hydrocarbon biosynthesis genes in Hymenoptera.</title>
        <authorList>
            <person name="Moris V.C."/>
            <person name="Podsiadlowski L."/>
            <person name="Martin S."/>
            <person name="Oeyen J.P."/>
            <person name="Donath A."/>
            <person name="Petersen M."/>
            <person name="Wilbrandt J."/>
            <person name="Misof B."/>
            <person name="Liedtke D."/>
            <person name="Thamm M."/>
            <person name="Scheiner R."/>
            <person name="Schmitt T."/>
            <person name="Niehuis O."/>
        </authorList>
    </citation>
    <scope>NUCLEOTIDE SEQUENCE</scope>
    <source>
        <strain evidence="2">GBR_01_08_01A</strain>
    </source>
</reference>
<reference evidence="2" key="1">
    <citation type="submission" date="2021-08" db="EMBL/GenBank/DDBJ databases">
        <authorList>
            <person name="Misof B."/>
            <person name="Oliver O."/>
            <person name="Podsiadlowski L."/>
            <person name="Donath A."/>
            <person name="Peters R."/>
            <person name="Mayer C."/>
            <person name="Rust J."/>
            <person name="Gunkel S."/>
            <person name="Lesny P."/>
            <person name="Martin S."/>
            <person name="Oeyen J.P."/>
            <person name="Petersen M."/>
            <person name="Panagiotis P."/>
            <person name="Wilbrandt J."/>
            <person name="Tanja T."/>
        </authorList>
    </citation>
    <scope>NUCLEOTIDE SEQUENCE</scope>
    <source>
        <strain evidence="2">GBR_01_08_01A</strain>
        <tissue evidence="2">Thorax + abdomen</tissue>
    </source>
</reference>
<gene>
    <name evidence="2" type="ORF">KPH14_001802</name>
</gene>
<evidence type="ECO:0000313" key="2">
    <source>
        <dbReference type="EMBL" id="KAK2588947.1"/>
    </source>
</evidence>
<dbReference type="Gene3D" id="2.60.120.970">
    <property type="match status" value="1"/>
</dbReference>